<evidence type="ECO:0000313" key="2">
    <source>
        <dbReference type="Proteomes" id="UP000002774"/>
    </source>
</evidence>
<evidence type="ECO:0000313" key="1">
    <source>
        <dbReference type="EMBL" id="EHQ25540.1"/>
    </source>
</evidence>
<keyword evidence="2" id="KW-1185">Reference proteome</keyword>
<proteinExistence type="predicted"/>
<dbReference type="HOGENOM" id="CLU_1684596_0_0_10"/>
<dbReference type="EMBL" id="CM001403">
    <property type="protein sequence ID" value="EHQ25540.1"/>
    <property type="molecule type" value="Genomic_DNA"/>
</dbReference>
<gene>
    <name evidence="1" type="ORF">Mucpa_1380</name>
</gene>
<name>H1YHZ2_9SPHI</name>
<organism evidence="1 2">
    <name type="scientific">Mucilaginibacter paludis DSM 18603</name>
    <dbReference type="NCBI Taxonomy" id="714943"/>
    <lineage>
        <taxon>Bacteria</taxon>
        <taxon>Pseudomonadati</taxon>
        <taxon>Bacteroidota</taxon>
        <taxon>Sphingobacteriia</taxon>
        <taxon>Sphingobacteriales</taxon>
        <taxon>Sphingobacteriaceae</taxon>
        <taxon>Mucilaginibacter</taxon>
    </lineage>
</organism>
<accession>H1YHZ2</accession>
<dbReference type="AlphaFoldDB" id="H1YHZ2"/>
<dbReference type="Proteomes" id="UP000002774">
    <property type="component" value="Chromosome"/>
</dbReference>
<sequence length="156" mass="17631">MAAAFLVSGHCMAQVKADQSYHQFVNSFPWIVSYPMELVRKCIPVNCLIKVRVDSAKNVVDMQLSDSADSLIVAEFEGKKHELSINLLEKYIKAKYSGSTCTIFLIPFTYTLLQMRCTPPGTTFSALSGYAKFNNKPQQGEVIFLDPIYVQRSYQR</sequence>
<reference evidence="1" key="1">
    <citation type="submission" date="2011-09" db="EMBL/GenBank/DDBJ databases">
        <title>The permanent draft genome of Mucilaginibacter paludis DSM 18603.</title>
        <authorList>
            <consortium name="US DOE Joint Genome Institute (JGI-PGF)"/>
            <person name="Lucas S."/>
            <person name="Han J."/>
            <person name="Lapidus A."/>
            <person name="Bruce D."/>
            <person name="Goodwin L."/>
            <person name="Pitluck S."/>
            <person name="Peters L."/>
            <person name="Kyrpides N."/>
            <person name="Mavromatis K."/>
            <person name="Ivanova N."/>
            <person name="Mikhailova N."/>
            <person name="Held B."/>
            <person name="Detter J.C."/>
            <person name="Tapia R."/>
            <person name="Han C."/>
            <person name="Land M."/>
            <person name="Hauser L."/>
            <person name="Markowitz V."/>
            <person name="Cheng J.-F."/>
            <person name="Hugenholtz P."/>
            <person name="Woyke T."/>
            <person name="Wu D."/>
            <person name="Tindall B."/>
            <person name="Brambilla E."/>
            <person name="Klenk H.-P."/>
            <person name="Eisen J.A."/>
        </authorList>
    </citation>
    <scope>NUCLEOTIDE SEQUENCE [LARGE SCALE GENOMIC DNA]</scope>
    <source>
        <strain evidence="1">DSM 18603</strain>
    </source>
</reference>
<protein>
    <submittedName>
        <fullName evidence="1">Uncharacterized protein</fullName>
    </submittedName>
</protein>